<sequence length="263" mass="28949">MFVLYLDMEGAPDFIVHSRLLWHGAVIKPAGKISTAENLGMCNRWMDKPLQSVVVDDGKAGFVGEHSIMDGTLTVSLCDCMLNTIATPRFASSTSTSVTSPMATPTPLDWHISAKTQRGIVHMAGYIFGADCNTEHGVHTMARGEGGGTYEAASTQQFLEGQTEAIRVMSWEADEWVESMDDVRVGVREREELFGRVVEVHGQMARMAGKGRGVDRHLLGLKKAEMANEQFCEELKRAAQDMFDLHAVLAKEKAAELVKARFD</sequence>
<evidence type="ECO:0000256" key="1">
    <source>
        <dbReference type="ARBA" id="ARBA00005232"/>
    </source>
</evidence>
<feature type="domain" description="Choline/carnitine acyltransferase" evidence="5">
    <location>
        <begin position="143"/>
        <end position="229"/>
    </location>
</feature>
<dbReference type="SUPFAM" id="SSF52777">
    <property type="entry name" value="CoA-dependent acyltransferases"/>
    <property type="match status" value="2"/>
</dbReference>
<dbReference type="InterPro" id="IPR039551">
    <property type="entry name" value="Cho/carn_acyl_trans"/>
</dbReference>
<evidence type="ECO:0000256" key="4">
    <source>
        <dbReference type="PIRSR" id="PIRSR600542-1"/>
    </source>
</evidence>
<dbReference type="OrthoDB" id="240216at2759"/>
<gene>
    <name evidence="6" type="ORF">LAESUDRAFT_764742</name>
</gene>
<protein>
    <recommendedName>
        <fullName evidence="5">Choline/carnitine acyltransferase domain-containing protein</fullName>
    </recommendedName>
</protein>
<dbReference type="InParanoid" id="A0A165B612"/>
<dbReference type="RefSeq" id="XP_040758059.1">
    <property type="nucleotide sequence ID" value="XM_040913499.1"/>
</dbReference>
<dbReference type="InterPro" id="IPR000542">
    <property type="entry name" value="Carn_acyl_trans"/>
</dbReference>
<keyword evidence="2" id="KW-0808">Transferase</keyword>
<feature type="domain" description="Choline/carnitine acyltransferase" evidence="5">
    <location>
        <begin position="2"/>
        <end position="122"/>
    </location>
</feature>
<proteinExistence type="inferred from homology"/>
<dbReference type="GeneID" id="63830527"/>
<dbReference type="AlphaFoldDB" id="A0A165B612"/>
<evidence type="ECO:0000256" key="2">
    <source>
        <dbReference type="ARBA" id="ARBA00022679"/>
    </source>
</evidence>
<dbReference type="InterPro" id="IPR042231">
    <property type="entry name" value="Cho/carn_acyl_trans_2"/>
</dbReference>
<name>A0A165B612_9APHY</name>
<organism evidence="6 7">
    <name type="scientific">Laetiporus sulphureus 93-53</name>
    <dbReference type="NCBI Taxonomy" id="1314785"/>
    <lineage>
        <taxon>Eukaryota</taxon>
        <taxon>Fungi</taxon>
        <taxon>Dikarya</taxon>
        <taxon>Basidiomycota</taxon>
        <taxon>Agaricomycotina</taxon>
        <taxon>Agaricomycetes</taxon>
        <taxon>Polyporales</taxon>
        <taxon>Laetiporus</taxon>
    </lineage>
</organism>
<dbReference type="Gene3D" id="3.30.559.70">
    <property type="entry name" value="Choline/Carnitine o-acyltransferase, domain 2"/>
    <property type="match status" value="1"/>
</dbReference>
<reference evidence="6 7" key="1">
    <citation type="journal article" date="2016" name="Mol. Biol. Evol.">
        <title>Comparative Genomics of Early-Diverging Mushroom-Forming Fungi Provides Insights into the Origins of Lignocellulose Decay Capabilities.</title>
        <authorList>
            <person name="Nagy L.G."/>
            <person name="Riley R."/>
            <person name="Tritt A."/>
            <person name="Adam C."/>
            <person name="Daum C."/>
            <person name="Floudas D."/>
            <person name="Sun H."/>
            <person name="Yadav J.S."/>
            <person name="Pangilinan J."/>
            <person name="Larsson K.H."/>
            <person name="Matsuura K."/>
            <person name="Barry K."/>
            <person name="Labutti K."/>
            <person name="Kuo R."/>
            <person name="Ohm R.A."/>
            <person name="Bhattacharya S.S."/>
            <person name="Shirouzu T."/>
            <person name="Yoshinaga Y."/>
            <person name="Martin F.M."/>
            <person name="Grigoriev I.V."/>
            <person name="Hibbett D.S."/>
        </authorList>
    </citation>
    <scope>NUCLEOTIDE SEQUENCE [LARGE SCALE GENOMIC DNA]</scope>
    <source>
        <strain evidence="6 7">93-53</strain>
    </source>
</reference>
<dbReference type="STRING" id="1314785.A0A165B612"/>
<dbReference type="Proteomes" id="UP000076871">
    <property type="component" value="Unassembled WGS sequence"/>
</dbReference>
<evidence type="ECO:0000313" key="7">
    <source>
        <dbReference type="Proteomes" id="UP000076871"/>
    </source>
</evidence>
<dbReference type="EMBL" id="KV427689">
    <property type="protein sequence ID" value="KZT00319.1"/>
    <property type="molecule type" value="Genomic_DNA"/>
</dbReference>
<feature type="active site" description="Proton acceptor" evidence="4">
    <location>
        <position position="66"/>
    </location>
</feature>
<evidence type="ECO:0000259" key="5">
    <source>
        <dbReference type="Pfam" id="PF00755"/>
    </source>
</evidence>
<dbReference type="Gene3D" id="3.30.559.10">
    <property type="entry name" value="Chloramphenicol acetyltransferase-like domain"/>
    <property type="match status" value="1"/>
</dbReference>
<dbReference type="PANTHER" id="PTHR22589:SF103">
    <property type="entry name" value="CARNITINE O-ACETYL-TRANSFERASE, ISOFORM A-RELATED"/>
    <property type="match status" value="1"/>
</dbReference>
<keyword evidence="7" id="KW-1185">Reference proteome</keyword>
<keyword evidence="3" id="KW-0012">Acyltransferase</keyword>
<dbReference type="GO" id="GO:0016746">
    <property type="term" value="F:acyltransferase activity"/>
    <property type="evidence" value="ECO:0007669"/>
    <property type="project" value="UniProtKB-KW"/>
</dbReference>
<dbReference type="InterPro" id="IPR023213">
    <property type="entry name" value="CAT-like_dom_sf"/>
</dbReference>
<dbReference type="Pfam" id="PF00755">
    <property type="entry name" value="Carn_acyltransf"/>
    <property type="match status" value="2"/>
</dbReference>
<evidence type="ECO:0000313" key="6">
    <source>
        <dbReference type="EMBL" id="KZT00319.1"/>
    </source>
</evidence>
<dbReference type="PANTHER" id="PTHR22589">
    <property type="entry name" value="CARNITINE O-ACYLTRANSFERASE"/>
    <property type="match status" value="1"/>
</dbReference>
<accession>A0A165B612</accession>
<comment type="similarity">
    <text evidence="1">Belongs to the carnitine/choline acetyltransferase family.</text>
</comment>
<evidence type="ECO:0000256" key="3">
    <source>
        <dbReference type="ARBA" id="ARBA00023315"/>
    </source>
</evidence>